<dbReference type="RefSeq" id="WP_379793239.1">
    <property type="nucleotide sequence ID" value="NZ_JBHSQB010000020.1"/>
</dbReference>
<evidence type="ECO:0000256" key="1">
    <source>
        <dbReference type="SAM" id="SignalP"/>
    </source>
</evidence>
<reference evidence="3" key="1">
    <citation type="journal article" date="2019" name="Int. J. Syst. Evol. Microbiol.">
        <title>The Global Catalogue of Microorganisms (GCM) 10K type strain sequencing project: providing services to taxonomists for standard genome sequencing and annotation.</title>
        <authorList>
            <consortium name="The Broad Institute Genomics Platform"/>
            <consortium name="The Broad Institute Genome Sequencing Center for Infectious Disease"/>
            <person name="Wu L."/>
            <person name="Ma J."/>
        </authorList>
    </citation>
    <scope>NUCLEOTIDE SEQUENCE [LARGE SCALE GENOMIC DNA]</scope>
    <source>
        <strain evidence="3">CCUG 49679</strain>
    </source>
</reference>
<keyword evidence="3" id="KW-1185">Reference proteome</keyword>
<organism evidence="2 3">
    <name type="scientific">Flavobacterium qiangtangense</name>
    <dbReference type="NCBI Taxonomy" id="1442595"/>
    <lineage>
        <taxon>Bacteria</taxon>
        <taxon>Pseudomonadati</taxon>
        <taxon>Bacteroidota</taxon>
        <taxon>Flavobacteriia</taxon>
        <taxon>Flavobacteriales</taxon>
        <taxon>Flavobacteriaceae</taxon>
        <taxon>Flavobacterium</taxon>
    </lineage>
</organism>
<sequence>MKKFFFPSMLLLASVSYAQKAITPGTYLSTSEGQSIKLRLTTDKKFEIVLFHGDYEIKNDTLKLGGTVSESASDFAVNFTSDGNPSPGKVKVQLFGKNASLYSSSIYIGTQNGKATPVFKNLSEFSSETNYNEDELNFEVDRAEFIYLVKEDFYSESTIEKYVLPKNKNEIKFEYNPNYFGKMRLEGYYNEKDELVIAEKNKKSPLMFLEESKINSTPKTSEKPVETKKEKNWTYAGKTEGLDAYTAVDSTYAPSNFKLVVQDNFQKALESTKKTPQKFLVISYDPDNKMSKSEFDEFIKNQQYSLGSYMSYSDESKDFDRYNFYNASAKDKSWATKNKITDVPSTIVLDADGNILSQTKGSVSSNQYIFDVYGSASESLKQVRSLKELEKTLNGKTKEDVILKKLAELSDDNPGGWSIYPPSPSVTEVVEVPAPSYPVNQEGDEVVEEIVQVEGVKSENYYQQNEPVYAKTNIDKKKLLATWDKIVNSRSKDSKPNMDFVKVALAEAQNTGFYKKIFNEERLYDETNFKAIDYLIKHYDAILAEQSAKSADSVAVAYGDYYGSTIETLLPNAISSNRNFTDGDVSADYQRRVLGIYKKLMEKQSGNWYLNNSYFDTLENFARTANGEQEYVSEYDLFFNKLFASGNEIEVLNDLFSDEKNSQYGYGDWTSYKANYAQMSNQGAWFVVEKSNNPESIKKAIKWSESSLRIDKNSPYYLDTLAQLYYKNGEKQKAISTQEKAVKNANEIDETTRQEMEIVLEKMKNGTY</sequence>
<dbReference type="EMBL" id="JBHSQB010000020">
    <property type="protein sequence ID" value="MFC6098235.1"/>
    <property type="molecule type" value="Genomic_DNA"/>
</dbReference>
<gene>
    <name evidence="2" type="ORF">ACFPVY_16410</name>
</gene>
<proteinExistence type="predicted"/>
<keyword evidence="1" id="KW-0732">Signal</keyword>
<feature type="chain" id="PRO_5045771530" evidence="1">
    <location>
        <begin position="21"/>
        <end position="768"/>
    </location>
</feature>
<comment type="caution">
    <text evidence="2">The sequence shown here is derived from an EMBL/GenBank/DDBJ whole genome shotgun (WGS) entry which is preliminary data.</text>
</comment>
<dbReference type="Proteomes" id="UP001596287">
    <property type="component" value="Unassembled WGS sequence"/>
</dbReference>
<dbReference type="Gene3D" id="3.40.30.10">
    <property type="entry name" value="Glutaredoxin"/>
    <property type="match status" value="1"/>
</dbReference>
<dbReference type="Gene3D" id="1.25.40.10">
    <property type="entry name" value="Tetratricopeptide repeat domain"/>
    <property type="match status" value="1"/>
</dbReference>
<protein>
    <submittedName>
        <fullName evidence="2">Tetratricopeptide repeat protein</fullName>
    </submittedName>
</protein>
<dbReference type="InterPro" id="IPR011990">
    <property type="entry name" value="TPR-like_helical_dom_sf"/>
</dbReference>
<evidence type="ECO:0000313" key="3">
    <source>
        <dbReference type="Proteomes" id="UP001596287"/>
    </source>
</evidence>
<evidence type="ECO:0000313" key="2">
    <source>
        <dbReference type="EMBL" id="MFC6098235.1"/>
    </source>
</evidence>
<name>A0ABW1PS55_9FLAO</name>
<dbReference type="SUPFAM" id="SSF48452">
    <property type="entry name" value="TPR-like"/>
    <property type="match status" value="1"/>
</dbReference>
<accession>A0ABW1PS55</accession>
<feature type="signal peptide" evidence="1">
    <location>
        <begin position="1"/>
        <end position="20"/>
    </location>
</feature>